<dbReference type="Gene3D" id="2.40.50.180">
    <property type="entry name" value="CheA-289, Domain 4"/>
    <property type="match status" value="1"/>
</dbReference>
<dbReference type="AlphaFoldDB" id="A0A402CU83"/>
<accession>A0A402CU83</accession>
<evidence type="ECO:0000313" key="2">
    <source>
        <dbReference type="Proteomes" id="UP000287394"/>
    </source>
</evidence>
<organism evidence="1 2">
    <name type="scientific">Capsulimonas corticalis</name>
    <dbReference type="NCBI Taxonomy" id="2219043"/>
    <lineage>
        <taxon>Bacteria</taxon>
        <taxon>Bacillati</taxon>
        <taxon>Armatimonadota</taxon>
        <taxon>Armatimonadia</taxon>
        <taxon>Capsulimonadales</taxon>
        <taxon>Capsulimonadaceae</taxon>
        <taxon>Capsulimonas</taxon>
    </lineage>
</organism>
<keyword evidence="2" id="KW-1185">Reference proteome</keyword>
<dbReference type="PANTHER" id="PTHR22617">
    <property type="entry name" value="CHEMOTAXIS SENSOR HISTIDINE KINASE-RELATED"/>
    <property type="match status" value="1"/>
</dbReference>
<dbReference type="SMART" id="SM00260">
    <property type="entry name" value="CheW"/>
    <property type="match status" value="1"/>
</dbReference>
<dbReference type="CDD" id="cd00732">
    <property type="entry name" value="CheW"/>
    <property type="match status" value="1"/>
</dbReference>
<dbReference type="GO" id="GO:0007165">
    <property type="term" value="P:signal transduction"/>
    <property type="evidence" value="ECO:0007669"/>
    <property type="project" value="InterPro"/>
</dbReference>
<proteinExistence type="predicted"/>
<dbReference type="PROSITE" id="PS50851">
    <property type="entry name" value="CHEW"/>
    <property type="match status" value="1"/>
</dbReference>
<dbReference type="PANTHER" id="PTHR22617:SF23">
    <property type="entry name" value="CHEMOTAXIS PROTEIN CHEW"/>
    <property type="match status" value="1"/>
</dbReference>
<name>A0A402CU83_9BACT</name>
<dbReference type="GO" id="GO:0005829">
    <property type="term" value="C:cytosol"/>
    <property type="evidence" value="ECO:0007669"/>
    <property type="project" value="TreeGrafter"/>
</dbReference>
<dbReference type="Proteomes" id="UP000287394">
    <property type="component" value="Chromosome"/>
</dbReference>
<dbReference type="InterPro" id="IPR036061">
    <property type="entry name" value="CheW-like_dom_sf"/>
</dbReference>
<dbReference type="GO" id="GO:0006935">
    <property type="term" value="P:chemotaxis"/>
    <property type="evidence" value="ECO:0007669"/>
    <property type="project" value="InterPro"/>
</dbReference>
<protein>
    <submittedName>
        <fullName evidence="1">Chemotaxis protein CheW</fullName>
    </submittedName>
</protein>
<evidence type="ECO:0000313" key="1">
    <source>
        <dbReference type="EMBL" id="BDI28874.1"/>
    </source>
</evidence>
<dbReference type="OrthoDB" id="9794382at2"/>
<dbReference type="EMBL" id="AP025739">
    <property type="protein sequence ID" value="BDI28874.1"/>
    <property type="molecule type" value="Genomic_DNA"/>
</dbReference>
<dbReference type="Gene3D" id="2.30.30.40">
    <property type="entry name" value="SH3 Domains"/>
    <property type="match status" value="1"/>
</dbReference>
<dbReference type="InterPro" id="IPR039315">
    <property type="entry name" value="CheW"/>
</dbReference>
<dbReference type="KEGG" id="ccot:CCAX7_009250"/>
<sequence>MATELLDNPAVSTDAERQIVALHLGGEVYGVDIAHIHTIITPQSITHVPKAPAFVRGVMNLRGRIIPVIDLRDRFGLEPIEEERKKAMRIVIVDVQGIMAGLIVDAVSEVLRLSASAIDPPSQLVASLETECITGIGRIASGGDNKADDRLIILLDVYKTLTTCAQDADALTKLQKAA</sequence>
<gene>
    <name evidence="1" type="primary">cheW-2</name>
    <name evidence="1" type="ORF">CCAX7_009250</name>
</gene>
<dbReference type="RefSeq" id="WP_119320931.1">
    <property type="nucleotide sequence ID" value="NZ_AP025739.1"/>
</dbReference>
<reference evidence="1 2" key="1">
    <citation type="journal article" date="2019" name="Int. J. Syst. Evol. Microbiol.">
        <title>Capsulimonas corticalis gen. nov., sp. nov., an aerobic capsulated bacterium, of a novel bacterial order, Capsulimonadales ord. nov., of the class Armatimonadia of the phylum Armatimonadetes.</title>
        <authorList>
            <person name="Li J."/>
            <person name="Kudo C."/>
            <person name="Tonouchi A."/>
        </authorList>
    </citation>
    <scope>NUCLEOTIDE SEQUENCE [LARGE SCALE GENOMIC DNA]</scope>
    <source>
        <strain evidence="1 2">AX-7</strain>
    </source>
</reference>
<dbReference type="Pfam" id="PF01584">
    <property type="entry name" value="CheW"/>
    <property type="match status" value="1"/>
</dbReference>
<dbReference type="InterPro" id="IPR002545">
    <property type="entry name" value="CheW-lke_dom"/>
</dbReference>
<dbReference type="SUPFAM" id="SSF50341">
    <property type="entry name" value="CheW-like"/>
    <property type="match status" value="1"/>
</dbReference>
<dbReference type="FunCoup" id="A0A402CU83">
    <property type="interactions" value="154"/>
</dbReference>